<dbReference type="EMBL" id="CP002453">
    <property type="protein sequence ID" value="ADV48846.1"/>
    <property type="molecule type" value="Genomic_DNA"/>
</dbReference>
<evidence type="ECO:0000313" key="3">
    <source>
        <dbReference type="Proteomes" id="UP000008634"/>
    </source>
</evidence>
<keyword evidence="1" id="KW-0732">Signal</keyword>
<evidence type="ECO:0008006" key="4">
    <source>
        <dbReference type="Google" id="ProtNLM"/>
    </source>
</evidence>
<dbReference type="STRING" id="688270.Celal_1535"/>
<feature type="chain" id="PRO_5003215599" description="Lipoprotein" evidence="1">
    <location>
        <begin position="20"/>
        <end position="172"/>
    </location>
</feature>
<dbReference type="eggNOG" id="ENOG50331UH">
    <property type="taxonomic scope" value="Bacteria"/>
</dbReference>
<dbReference type="HOGENOM" id="CLU_133190_0_0_10"/>
<name>E6XAE7_CELAD</name>
<protein>
    <recommendedName>
        <fullName evidence="4">Lipoprotein</fullName>
    </recommendedName>
</protein>
<feature type="signal peptide" evidence="1">
    <location>
        <begin position="1"/>
        <end position="19"/>
    </location>
</feature>
<dbReference type="KEGG" id="cao:Celal_1535"/>
<accession>E6XAE7</accession>
<proteinExistence type="predicted"/>
<sequence>MKNLVYLYFIALLGLSSCASQKKMQPEPPFIIEGPTSQKWIGGKEESGTGLEVILPITQIMDENISFQQLYFRNKITTVKKAIIEGQRFIIAKIKTEKTPMPDIIMHLDPRKEVGNQPPSPKKEAAINFPYELKDDEAVLSYIEEDGKKVKYTKISGIKEKKPLIYSSKPRN</sequence>
<reference evidence="2 3" key="1">
    <citation type="journal article" date="2010" name="Stand. Genomic Sci.">
        <title>Complete genome sequence of Cellulophaga algicola type strain (IC166).</title>
        <authorList>
            <person name="Abt B."/>
            <person name="Lu M."/>
            <person name="Misra M."/>
            <person name="Han C."/>
            <person name="Nolan M."/>
            <person name="Lucas S."/>
            <person name="Hammon N."/>
            <person name="Deshpande S."/>
            <person name="Cheng J.F."/>
            <person name="Tapia R."/>
            <person name="Goodwin L."/>
            <person name="Pitluck S."/>
            <person name="Liolios K."/>
            <person name="Pagani I."/>
            <person name="Ivanova N."/>
            <person name="Mavromatis K."/>
            <person name="Ovchinikova G."/>
            <person name="Pati A."/>
            <person name="Chen A."/>
            <person name="Palaniappan K."/>
            <person name="Land M."/>
            <person name="Hauser L."/>
            <person name="Chang Y.J."/>
            <person name="Jeffries C.D."/>
            <person name="Detter J.C."/>
            <person name="Brambilla E."/>
            <person name="Rohde M."/>
            <person name="Tindall B.J."/>
            <person name="Goker M."/>
            <person name="Woyke T."/>
            <person name="Bristow J."/>
            <person name="Eisen J.A."/>
            <person name="Markowitz V."/>
            <person name="Hugenholtz P."/>
            <person name="Kyrpides N.C."/>
            <person name="Klenk H.P."/>
            <person name="Lapidus A."/>
        </authorList>
    </citation>
    <scope>NUCLEOTIDE SEQUENCE [LARGE SCALE GENOMIC DNA]</scope>
    <source>
        <strain evidence="3">DSM 14237 / IC166 / ACAM 630</strain>
    </source>
</reference>
<dbReference type="AlphaFoldDB" id="E6XAE7"/>
<keyword evidence="3" id="KW-1185">Reference proteome</keyword>
<evidence type="ECO:0000256" key="1">
    <source>
        <dbReference type="SAM" id="SignalP"/>
    </source>
</evidence>
<dbReference type="Proteomes" id="UP000008634">
    <property type="component" value="Chromosome"/>
</dbReference>
<dbReference type="OrthoDB" id="1364277at2"/>
<evidence type="ECO:0000313" key="2">
    <source>
        <dbReference type="EMBL" id="ADV48846.1"/>
    </source>
</evidence>
<gene>
    <name evidence="2" type="ordered locus">Celal_1535</name>
</gene>
<dbReference type="PROSITE" id="PS51257">
    <property type="entry name" value="PROKAR_LIPOPROTEIN"/>
    <property type="match status" value="1"/>
</dbReference>
<organism evidence="2 3">
    <name type="scientific">Cellulophaga algicola (strain DSM 14237 / IC166 / ACAM 630)</name>
    <dbReference type="NCBI Taxonomy" id="688270"/>
    <lineage>
        <taxon>Bacteria</taxon>
        <taxon>Pseudomonadati</taxon>
        <taxon>Bacteroidota</taxon>
        <taxon>Flavobacteriia</taxon>
        <taxon>Flavobacteriales</taxon>
        <taxon>Flavobacteriaceae</taxon>
        <taxon>Cellulophaga</taxon>
    </lineage>
</organism>
<dbReference type="RefSeq" id="WP_013550327.1">
    <property type="nucleotide sequence ID" value="NC_014934.1"/>
</dbReference>